<comment type="similarity">
    <text evidence="5">Belongs to the major facilitator superfamily. CAR1 family.</text>
</comment>
<dbReference type="GO" id="GO:0016020">
    <property type="term" value="C:membrane"/>
    <property type="evidence" value="ECO:0007669"/>
    <property type="project" value="UniProtKB-SubCell"/>
</dbReference>
<keyword evidence="3 9" id="KW-1133">Transmembrane helix</keyword>
<comment type="subcellular location">
    <subcellularLocation>
        <location evidence="1">Membrane</location>
        <topology evidence="1">Multi-pass membrane protein</topology>
    </subcellularLocation>
</comment>
<organism evidence="11 12">
    <name type="scientific">Pseudocercospora fijiensis (strain CIRAD86)</name>
    <name type="common">Black leaf streak disease fungus</name>
    <name type="synonym">Mycosphaerella fijiensis</name>
    <dbReference type="NCBI Taxonomy" id="383855"/>
    <lineage>
        <taxon>Eukaryota</taxon>
        <taxon>Fungi</taxon>
        <taxon>Dikarya</taxon>
        <taxon>Ascomycota</taxon>
        <taxon>Pezizomycotina</taxon>
        <taxon>Dothideomycetes</taxon>
        <taxon>Dothideomycetidae</taxon>
        <taxon>Mycosphaerellales</taxon>
        <taxon>Mycosphaerellaceae</taxon>
        <taxon>Pseudocercospora</taxon>
    </lineage>
</organism>
<proteinExistence type="inferred from homology"/>
<dbReference type="GO" id="GO:0022857">
    <property type="term" value="F:transmembrane transporter activity"/>
    <property type="evidence" value="ECO:0007669"/>
    <property type="project" value="InterPro"/>
</dbReference>
<reference evidence="11 12" key="1">
    <citation type="journal article" date="2012" name="PLoS Pathog.">
        <title>Diverse lifestyles and strategies of plant pathogenesis encoded in the genomes of eighteen Dothideomycetes fungi.</title>
        <authorList>
            <person name="Ohm R.A."/>
            <person name="Feau N."/>
            <person name="Henrissat B."/>
            <person name="Schoch C.L."/>
            <person name="Horwitz B.A."/>
            <person name="Barry K.W."/>
            <person name="Condon B.J."/>
            <person name="Copeland A.C."/>
            <person name="Dhillon B."/>
            <person name="Glaser F."/>
            <person name="Hesse C.N."/>
            <person name="Kosti I."/>
            <person name="LaButti K."/>
            <person name="Lindquist E.A."/>
            <person name="Lucas S."/>
            <person name="Salamov A.A."/>
            <person name="Bradshaw R.E."/>
            <person name="Ciuffetti L."/>
            <person name="Hamelin R.C."/>
            <person name="Kema G.H.J."/>
            <person name="Lawrence C."/>
            <person name="Scott J.A."/>
            <person name="Spatafora J.W."/>
            <person name="Turgeon B.G."/>
            <person name="de Wit P.J.G.M."/>
            <person name="Zhong S."/>
            <person name="Goodwin S.B."/>
            <person name="Grigoriev I.V."/>
        </authorList>
    </citation>
    <scope>NUCLEOTIDE SEQUENCE [LARGE SCALE GENOMIC DNA]</scope>
    <source>
        <strain evidence="11 12">CIRAD86</strain>
    </source>
</reference>
<dbReference type="InterPro" id="IPR036259">
    <property type="entry name" value="MFS_trans_sf"/>
</dbReference>
<protein>
    <recommendedName>
        <fullName evidence="7">Cercosporin MFS transporter CTB4</fullName>
    </recommendedName>
    <alternativeName>
        <fullName evidence="8">Cercosporin toxin biosynthesis cluster protein 4</fullName>
    </alternativeName>
</protein>
<evidence type="ECO:0000313" key="12">
    <source>
        <dbReference type="Proteomes" id="UP000016932"/>
    </source>
</evidence>
<feature type="transmembrane region" description="Helical" evidence="9">
    <location>
        <begin position="398"/>
        <end position="421"/>
    </location>
</feature>
<accession>M3AZI3</accession>
<dbReference type="InterPro" id="IPR020846">
    <property type="entry name" value="MFS_dom"/>
</dbReference>
<feature type="transmembrane region" description="Helical" evidence="9">
    <location>
        <begin position="337"/>
        <end position="356"/>
    </location>
</feature>
<dbReference type="KEGG" id="pfj:MYCFIDRAFT_163939"/>
<keyword evidence="2 9" id="KW-0812">Transmembrane</keyword>
<name>M3AZI3_PSEFD</name>
<feature type="transmembrane region" description="Helical" evidence="9">
    <location>
        <begin position="118"/>
        <end position="138"/>
    </location>
</feature>
<feature type="transmembrane region" description="Helical" evidence="9">
    <location>
        <begin position="303"/>
        <end position="325"/>
    </location>
</feature>
<feature type="transmembrane region" description="Helical" evidence="9">
    <location>
        <begin position="261"/>
        <end position="283"/>
    </location>
</feature>
<evidence type="ECO:0000256" key="6">
    <source>
        <dbReference type="ARBA" id="ARBA00053977"/>
    </source>
</evidence>
<dbReference type="eggNOG" id="KOG0255">
    <property type="taxonomic scope" value="Eukaryota"/>
</dbReference>
<dbReference type="EMBL" id="KB446558">
    <property type="protein sequence ID" value="EME82583.1"/>
    <property type="molecule type" value="Genomic_DNA"/>
</dbReference>
<dbReference type="Pfam" id="PF07690">
    <property type="entry name" value="MFS_1"/>
    <property type="match status" value="1"/>
</dbReference>
<keyword evidence="12" id="KW-1185">Reference proteome</keyword>
<dbReference type="InterPro" id="IPR011701">
    <property type="entry name" value="MFS"/>
</dbReference>
<keyword evidence="4 9" id="KW-0472">Membrane</keyword>
<dbReference type="FunFam" id="1.20.1250.20:FF:000011">
    <property type="entry name" value="MFS multidrug transporter, putative"/>
    <property type="match status" value="1"/>
</dbReference>
<dbReference type="VEuPathDB" id="FungiDB:MYCFIDRAFT_163939"/>
<evidence type="ECO:0000256" key="5">
    <source>
        <dbReference type="ARBA" id="ARBA00038347"/>
    </source>
</evidence>
<evidence type="ECO:0000256" key="4">
    <source>
        <dbReference type="ARBA" id="ARBA00023136"/>
    </source>
</evidence>
<dbReference type="OrthoDB" id="6770063at2759"/>
<evidence type="ECO:0000256" key="9">
    <source>
        <dbReference type="SAM" id="Phobius"/>
    </source>
</evidence>
<dbReference type="HOGENOM" id="CLU_008455_1_1_1"/>
<evidence type="ECO:0000256" key="1">
    <source>
        <dbReference type="ARBA" id="ARBA00004141"/>
    </source>
</evidence>
<gene>
    <name evidence="11" type="ORF">MYCFIDRAFT_163939</name>
</gene>
<dbReference type="PANTHER" id="PTHR23502:SF60">
    <property type="entry name" value="MAJOR FACILITATOR SUPERFAMILY (MFS) PROFILE DOMAIN-CONTAINING PROTEIN-RELATED"/>
    <property type="match status" value="1"/>
</dbReference>
<dbReference type="Gene3D" id="1.20.1250.20">
    <property type="entry name" value="MFS general substrate transporter like domains"/>
    <property type="match status" value="1"/>
</dbReference>
<evidence type="ECO:0000313" key="11">
    <source>
        <dbReference type="EMBL" id="EME82583.1"/>
    </source>
</evidence>
<dbReference type="PANTHER" id="PTHR23502">
    <property type="entry name" value="MAJOR FACILITATOR SUPERFAMILY"/>
    <property type="match status" value="1"/>
</dbReference>
<dbReference type="Proteomes" id="UP000016932">
    <property type="component" value="Unassembled WGS sequence"/>
</dbReference>
<dbReference type="AlphaFoldDB" id="M3AZI3"/>
<dbReference type="CDD" id="cd17323">
    <property type="entry name" value="MFS_Tpo1_MDR_like"/>
    <property type="match status" value="1"/>
</dbReference>
<evidence type="ECO:0000256" key="8">
    <source>
        <dbReference type="ARBA" id="ARBA00077167"/>
    </source>
</evidence>
<feature type="transmembrane region" description="Helical" evidence="9">
    <location>
        <begin position="363"/>
        <end position="386"/>
    </location>
</feature>
<evidence type="ECO:0000256" key="3">
    <source>
        <dbReference type="ARBA" id="ARBA00022989"/>
    </source>
</evidence>
<dbReference type="PROSITE" id="PS50850">
    <property type="entry name" value="MFS"/>
    <property type="match status" value="1"/>
</dbReference>
<feature type="domain" description="Major facilitator superfamily (MFS) profile" evidence="10">
    <location>
        <begin position="1"/>
        <end position="426"/>
    </location>
</feature>
<feature type="transmembrane region" description="Helical" evidence="9">
    <location>
        <begin position="144"/>
        <end position="166"/>
    </location>
</feature>
<evidence type="ECO:0000256" key="7">
    <source>
        <dbReference type="ARBA" id="ARBA00069139"/>
    </source>
</evidence>
<evidence type="ECO:0000259" key="10">
    <source>
        <dbReference type="PROSITE" id="PS50850"/>
    </source>
</evidence>
<feature type="transmembrane region" description="Helical" evidence="9">
    <location>
        <begin position="26"/>
        <end position="46"/>
    </location>
</feature>
<dbReference type="SUPFAM" id="SSF103473">
    <property type="entry name" value="MFS general substrate transporter"/>
    <property type="match status" value="1"/>
</dbReference>
<dbReference type="RefSeq" id="XP_007926072.1">
    <property type="nucleotide sequence ID" value="XM_007927881.1"/>
</dbReference>
<sequence>MTPIASSMIAPSEDAIARDLHIDSQFTLSLIFSIFLLAFAVGPFFIAPCSELFGRVIVLQLANVWFLIFNLVCGFAQNQRQMLAFRFLGGLGACAPQTIGGGVLSDLWRNEERGMATALYTVAPIISPALGPLIGAWITERTTWRWSFWSVTIFGVCVQILIAFTLHETYAPRILQRKADTLRKETGNQNLRTPYELEDRHWKKIWTNALTRPVILLFTQPIVMFLAAYISLLNGIIYLMLSTFPTLWTSPEYYNESIGIGGLNYLSLMIGMTAGAQITGHILDRIYKTLSARSPTQKGRPEFRIPIIFPATIFVSGGLFMYGWSAEEHTHWIVPNLGALIFGLGTVGAIAALQNFTIDCYTVYAASAVGSTAVARSLTGFGFPLFAPAMYDSLGWGWGNSVLGFAALVVGLSGASVLWFFGEDLRKRSPFAASTTD</sequence>
<dbReference type="GeneID" id="19332149"/>
<feature type="transmembrane region" description="Helical" evidence="9">
    <location>
        <begin position="214"/>
        <end position="241"/>
    </location>
</feature>
<comment type="function">
    <text evidence="6">MFS transporter; part of the gene cluster that mediates the biosynthesis of cercosporin, a light-activated, non-host-selective toxin. The perylenequinone chromophore of cercosporin absorbs light energy to attain an electronically-activated triplet state and produces active oxygen species such as the hydroxyl radical, superoxide, hydrogen peroxide or singlet oxygen upon reaction with oxygen molecules. These reactive oxygen species cause damage to various cellular components including lipids, proteins and nucleic acids. Responsible for secretion and accumulation of cercosporin, but does not play any roles in self-protection against the toxicity of cercosporin.</text>
</comment>
<evidence type="ECO:0000256" key="2">
    <source>
        <dbReference type="ARBA" id="ARBA00022692"/>
    </source>
</evidence>
<feature type="transmembrane region" description="Helical" evidence="9">
    <location>
        <begin position="52"/>
        <end position="76"/>
    </location>
</feature>